<organism evidence="1 2">
    <name type="scientific">Racocetra persica</name>
    <dbReference type="NCBI Taxonomy" id="160502"/>
    <lineage>
        <taxon>Eukaryota</taxon>
        <taxon>Fungi</taxon>
        <taxon>Fungi incertae sedis</taxon>
        <taxon>Mucoromycota</taxon>
        <taxon>Glomeromycotina</taxon>
        <taxon>Glomeromycetes</taxon>
        <taxon>Diversisporales</taxon>
        <taxon>Gigasporaceae</taxon>
        <taxon>Racocetra</taxon>
    </lineage>
</organism>
<proteinExistence type="predicted"/>
<evidence type="ECO:0000313" key="1">
    <source>
        <dbReference type="EMBL" id="CAG8802754.1"/>
    </source>
</evidence>
<comment type="caution">
    <text evidence="1">The sequence shown here is derived from an EMBL/GenBank/DDBJ whole genome shotgun (WGS) entry which is preliminary data.</text>
</comment>
<keyword evidence="2" id="KW-1185">Reference proteome</keyword>
<evidence type="ECO:0000313" key="2">
    <source>
        <dbReference type="Proteomes" id="UP000789920"/>
    </source>
</evidence>
<dbReference type="Proteomes" id="UP000789920">
    <property type="component" value="Unassembled WGS sequence"/>
</dbReference>
<name>A0ACA9RQS7_9GLOM</name>
<protein>
    <submittedName>
        <fullName evidence="1">14493_t:CDS:1</fullName>
    </submittedName>
</protein>
<feature type="non-terminal residue" evidence="1">
    <location>
        <position position="1"/>
    </location>
</feature>
<reference evidence="1" key="1">
    <citation type="submission" date="2021-06" db="EMBL/GenBank/DDBJ databases">
        <authorList>
            <person name="Kallberg Y."/>
            <person name="Tangrot J."/>
            <person name="Rosling A."/>
        </authorList>
    </citation>
    <scope>NUCLEOTIDE SEQUENCE</scope>
    <source>
        <strain evidence="1">MA461A</strain>
    </source>
</reference>
<accession>A0ACA9RQS7</accession>
<dbReference type="EMBL" id="CAJVQC010062538">
    <property type="protein sequence ID" value="CAG8802754.1"/>
    <property type="molecule type" value="Genomic_DNA"/>
</dbReference>
<sequence>ANPHEYQLPSYATKNFEKSSFKKPTNVILEVYDDMPHCWHMFPFSKSSQTAFERCRDFIKHVISIKDNNTSMIDLIKEEAILPSISVSPSFLAMRIGTDGSTVKEFCEDEMAGKNICRRGDTMEVCGRGDTAEG</sequence>
<gene>
    <name evidence="1" type="ORF">RPERSI_LOCUS21386</name>
</gene>
<feature type="non-terminal residue" evidence="1">
    <location>
        <position position="134"/>
    </location>
</feature>